<protein>
    <recommendedName>
        <fullName evidence="3">XRE family transcriptional regulator</fullName>
    </recommendedName>
</protein>
<accession>A0ABV6TDA0</accession>
<evidence type="ECO:0008006" key="3">
    <source>
        <dbReference type="Google" id="ProtNLM"/>
    </source>
</evidence>
<comment type="caution">
    <text evidence="1">The sequence shown here is derived from an EMBL/GenBank/DDBJ whole genome shotgun (WGS) entry which is preliminary data.</text>
</comment>
<proteinExistence type="predicted"/>
<dbReference type="EMBL" id="JBHMQV010000001">
    <property type="protein sequence ID" value="MFC0842480.1"/>
    <property type="molecule type" value="Genomic_DNA"/>
</dbReference>
<gene>
    <name evidence="1" type="ORF">ACFH04_01845</name>
</gene>
<organism evidence="1 2">
    <name type="scientific">Streptomyces noboritoensis</name>
    <dbReference type="NCBI Taxonomy" id="67337"/>
    <lineage>
        <taxon>Bacteria</taxon>
        <taxon>Bacillati</taxon>
        <taxon>Actinomycetota</taxon>
        <taxon>Actinomycetes</taxon>
        <taxon>Kitasatosporales</taxon>
        <taxon>Streptomycetaceae</taxon>
        <taxon>Streptomyces</taxon>
    </lineage>
</organism>
<keyword evidence="2" id="KW-1185">Reference proteome</keyword>
<reference evidence="1 2" key="1">
    <citation type="submission" date="2024-09" db="EMBL/GenBank/DDBJ databases">
        <authorList>
            <person name="Sun Q."/>
            <person name="Mori K."/>
        </authorList>
    </citation>
    <scope>NUCLEOTIDE SEQUENCE [LARGE SCALE GENOMIC DNA]</scope>
    <source>
        <strain evidence="1 2">JCM 4557</strain>
    </source>
</reference>
<name>A0ABV6TDA0_9ACTN</name>
<sequence>MCPTRKSPLAHPLSSLRRKEGLSHAAYAQLVADRHAELGFGTMAARREKIARWESGRVTPELTAQFTIARLHGVPRSEVLRLGWPHWLQLAGGSSVPICAPWTAEEALRSLDALSLPSRALAVDDGHFTVCAHSVDQLLTRWQESCGAPPSLPARQGPPLADTTVTALEDHHRRLRRLCLGEAASTGRVLADAELRTVTELLHTACYGPELGTRLLAAAARASCLSGLLAYELGDQARAQTAYVAALRASVPARDRGLGLSALVLLAAQQAGQGAPANALRILAAAGSTPQVPAGSPVPALVEAARGAARTLLERAAHTSPEDEFTSTELDILIRHTFANDALPTTAVCAQAHQEHTRASGIPSRERLV</sequence>
<evidence type="ECO:0000313" key="1">
    <source>
        <dbReference type="EMBL" id="MFC0842480.1"/>
    </source>
</evidence>
<dbReference type="RefSeq" id="WP_394316329.1">
    <property type="nucleotide sequence ID" value="NZ_JBHMQV010000001.1"/>
</dbReference>
<evidence type="ECO:0000313" key="2">
    <source>
        <dbReference type="Proteomes" id="UP001589887"/>
    </source>
</evidence>
<dbReference type="Proteomes" id="UP001589887">
    <property type="component" value="Unassembled WGS sequence"/>
</dbReference>